<protein>
    <recommendedName>
        <fullName evidence="1">Secretion system C-terminal sorting domain-containing protein</fullName>
    </recommendedName>
</protein>
<sequence>MKYIITLSIVLFYVSVLWSQSALEKAKSTDENIDFVGQWKTSGACKSSYISGDHAFITNNNKMEILDITDPTTPNLISETVLNTSLLSEDIFGKGDQIYLANGKMIYQFDISDPANPDSVYAFDAGSFINDLYIVDNSLYVIASYDFYILDISDPDTISQVGKLKLPDASLGLTRFHVDGDYAYIGSWSDGLYVVELNDPTKPVIGGRFLETSYTVFAQGLFAYVADAQYLYLLDITDKVIPEIIARVNSNGTIHDLFVDDKNIYTATNNGLVIYNKEDLSLIASYSIPDVSERVFLLNGFTYLSSNSQGLNILKYNDPTGIKDSEEDHLTFNLEQNYPNPFNPSTTIQYSIPFIARKSSFAQNNNISGKRQSGDRLNNVTLKVYDVLGRAAATLVNEQQQPGNYKIEFNAEGLPSGIYFYRLSVEGNGTNSDYQITKKMTLLK</sequence>
<reference evidence="2" key="1">
    <citation type="submission" date="2018-06" db="EMBL/GenBank/DDBJ databases">
        <authorList>
            <person name="Zhirakovskaya E."/>
        </authorList>
    </citation>
    <scope>NUCLEOTIDE SEQUENCE</scope>
</reference>
<dbReference type="InterPro" id="IPR026444">
    <property type="entry name" value="Secre_tail"/>
</dbReference>
<accession>A0A3B1C3L3</accession>
<dbReference type="Pfam" id="PF18962">
    <property type="entry name" value="Por_Secre_tail"/>
    <property type="match status" value="1"/>
</dbReference>
<dbReference type="Pfam" id="PF08309">
    <property type="entry name" value="LVIVD"/>
    <property type="match status" value="3"/>
</dbReference>
<dbReference type="InterPro" id="IPR015943">
    <property type="entry name" value="WD40/YVTN_repeat-like_dom_sf"/>
</dbReference>
<proteinExistence type="predicted"/>
<dbReference type="InterPro" id="IPR013211">
    <property type="entry name" value="LVIVD"/>
</dbReference>
<evidence type="ECO:0000313" key="2">
    <source>
        <dbReference type="EMBL" id="VAX25086.1"/>
    </source>
</evidence>
<dbReference type="SUPFAM" id="SSF69322">
    <property type="entry name" value="Tricorn protease domain 2"/>
    <property type="match status" value="1"/>
</dbReference>
<gene>
    <name evidence="2" type="ORF">MNBD_IGNAVI01-49</name>
</gene>
<dbReference type="AlphaFoldDB" id="A0A3B1C3L3"/>
<dbReference type="Gene3D" id="2.130.10.10">
    <property type="entry name" value="YVTN repeat-like/Quinoprotein amine dehydrogenase"/>
    <property type="match status" value="1"/>
</dbReference>
<dbReference type="Gene3D" id="2.60.40.4070">
    <property type="match status" value="1"/>
</dbReference>
<name>A0A3B1C3L3_9ZZZZ</name>
<feature type="domain" description="Secretion system C-terminal sorting" evidence="1">
    <location>
        <begin position="338"/>
        <end position="428"/>
    </location>
</feature>
<organism evidence="2">
    <name type="scientific">hydrothermal vent metagenome</name>
    <dbReference type="NCBI Taxonomy" id="652676"/>
    <lineage>
        <taxon>unclassified sequences</taxon>
        <taxon>metagenomes</taxon>
        <taxon>ecological metagenomes</taxon>
    </lineage>
</organism>
<evidence type="ECO:0000259" key="1">
    <source>
        <dbReference type="Pfam" id="PF18962"/>
    </source>
</evidence>
<dbReference type="EMBL" id="UOGD01000290">
    <property type="protein sequence ID" value="VAX25086.1"/>
    <property type="molecule type" value="Genomic_DNA"/>
</dbReference>